<feature type="site" description="Could be important to modulate the pK values of the two catalytic cysteine residues" evidence="8">
    <location>
        <position position="190"/>
    </location>
</feature>
<evidence type="ECO:0000256" key="3">
    <source>
        <dbReference type="ARBA" id="ARBA00013080"/>
    </source>
</evidence>
<feature type="binding site" evidence="8">
    <location>
        <begin position="201"/>
        <end position="202"/>
    </location>
    <ligand>
        <name>substrate</name>
    </ligand>
</feature>
<comment type="function">
    <text evidence="8">Catalyzes the stereoinversion of LL-2,6-diaminopimelate (L,L-DAP) to meso-diaminopimelate (meso-DAP), a precursor of L-lysine and an essential component of the bacterial peptidoglycan.</text>
</comment>
<evidence type="ECO:0000256" key="8">
    <source>
        <dbReference type="HAMAP-Rule" id="MF_00197"/>
    </source>
</evidence>
<keyword evidence="4 8" id="KW-0028">Amino-acid biosynthesis</keyword>
<sequence>MKLTFYKYQGTGNDFVILDNRNNGYASLTKNQINFLCDRRFGIGADGLMLLNSHPSYDFEMKYYNADGGESTMCGNGGRCLVKFANDIGILKESYHFIAIDGEHEASVDLDGTVSLKMNDVNEIQYKGDHFILNTGSPHYVQSKSDVQQLDVYKEGHKIRYSPSFEKEGINVNFVEQLEAADKIFVRTYERGVEDETYSCGTGVTAAALVSYHNENGFNHVDVLTKGGQLSVEFDKIGDSFKNIWLTGPAEKVFEGTIALNTV</sequence>
<evidence type="ECO:0000256" key="6">
    <source>
        <dbReference type="ARBA" id="ARBA00023235"/>
    </source>
</evidence>
<reference evidence="11" key="1">
    <citation type="submission" date="2015-01" db="EMBL/GenBank/DDBJ databases">
        <title>Flavisolibacter sp./LCS9/ whole genome sequencing.</title>
        <authorList>
            <person name="Kim M.K."/>
            <person name="Srinivasan S."/>
            <person name="Lee J.-J."/>
        </authorList>
    </citation>
    <scope>NUCLEOTIDE SEQUENCE [LARGE SCALE GENOMIC DNA]</scope>
    <source>
        <strain evidence="11">LCS9</strain>
    </source>
</reference>
<evidence type="ECO:0000256" key="7">
    <source>
        <dbReference type="ARBA" id="ARBA00051712"/>
    </source>
</evidence>
<feature type="active site" description="Proton acceptor" evidence="8">
    <location>
        <position position="200"/>
    </location>
</feature>
<feature type="active site" evidence="9">
    <location>
        <position position="74"/>
    </location>
</feature>
<keyword evidence="11" id="KW-1185">Reference proteome</keyword>
<dbReference type="InterPro" id="IPR001653">
    <property type="entry name" value="DAP_epimerase_DapF"/>
</dbReference>
<dbReference type="PANTHER" id="PTHR31689:SF0">
    <property type="entry name" value="DIAMINOPIMELATE EPIMERASE"/>
    <property type="match status" value="1"/>
</dbReference>
<evidence type="ECO:0000256" key="9">
    <source>
        <dbReference type="PROSITE-ProRule" id="PRU10125"/>
    </source>
</evidence>
<feature type="binding site" evidence="8">
    <location>
        <position position="65"/>
    </location>
    <ligand>
        <name>substrate</name>
    </ligand>
</feature>
<evidence type="ECO:0000313" key="10">
    <source>
        <dbReference type="EMBL" id="ANE50043.1"/>
    </source>
</evidence>
<dbReference type="RefSeq" id="WP_066402280.1">
    <property type="nucleotide sequence ID" value="NZ_CP011390.1"/>
</dbReference>
<feature type="binding site" evidence="8">
    <location>
        <position position="13"/>
    </location>
    <ligand>
        <name>substrate</name>
    </ligand>
</feature>
<accession>A0A172TTD0</accession>
<comment type="subunit">
    <text evidence="8">Homodimer.</text>
</comment>
<keyword evidence="8" id="KW-0963">Cytoplasm</keyword>
<comment type="subcellular location">
    <subcellularLocation>
        <location evidence="8">Cytoplasm</location>
    </subcellularLocation>
</comment>
<dbReference type="EMBL" id="CP011390">
    <property type="protein sequence ID" value="ANE50043.1"/>
    <property type="molecule type" value="Genomic_DNA"/>
</dbReference>
<dbReference type="STRING" id="1492898.SY85_05565"/>
<comment type="catalytic activity">
    <reaction evidence="7 8">
        <text>(2S,6S)-2,6-diaminopimelate = meso-2,6-diaminopimelate</text>
        <dbReference type="Rhea" id="RHEA:15393"/>
        <dbReference type="ChEBI" id="CHEBI:57609"/>
        <dbReference type="ChEBI" id="CHEBI:57791"/>
        <dbReference type="EC" id="5.1.1.7"/>
    </reaction>
</comment>
<feature type="site" description="Could be important to modulate the pK values of the two catalytic cysteine residues" evidence="8">
    <location>
        <position position="139"/>
    </location>
</feature>
<comment type="similarity">
    <text evidence="2 8">Belongs to the diaminopimelate epimerase family.</text>
</comment>
<feature type="binding site" evidence="8">
    <location>
        <position position="171"/>
    </location>
    <ligand>
        <name>substrate</name>
    </ligand>
</feature>
<proteinExistence type="inferred from homology"/>
<dbReference type="OrthoDB" id="9805408at2"/>
<dbReference type="SUPFAM" id="SSF54506">
    <property type="entry name" value="Diaminopimelate epimerase-like"/>
    <property type="match status" value="2"/>
</dbReference>
<dbReference type="HAMAP" id="MF_00197">
    <property type="entry name" value="DAP_epimerase"/>
    <property type="match status" value="1"/>
</dbReference>
<dbReference type="PROSITE" id="PS01326">
    <property type="entry name" value="DAP_EPIMERASE"/>
    <property type="match status" value="1"/>
</dbReference>
<dbReference type="Gene3D" id="3.10.310.10">
    <property type="entry name" value="Diaminopimelate Epimerase, Chain A, domain 1"/>
    <property type="match status" value="2"/>
</dbReference>
<organism evidence="10 11">
    <name type="scientific">Flavisolibacter tropicus</name>
    <dbReference type="NCBI Taxonomy" id="1492898"/>
    <lineage>
        <taxon>Bacteria</taxon>
        <taxon>Pseudomonadati</taxon>
        <taxon>Bacteroidota</taxon>
        <taxon>Chitinophagia</taxon>
        <taxon>Chitinophagales</taxon>
        <taxon>Chitinophagaceae</taxon>
        <taxon>Flavisolibacter</taxon>
    </lineage>
</organism>
<dbReference type="GO" id="GO:0005829">
    <property type="term" value="C:cytosol"/>
    <property type="evidence" value="ECO:0007669"/>
    <property type="project" value="TreeGrafter"/>
</dbReference>
<comment type="pathway">
    <text evidence="1 8">Amino-acid biosynthesis; L-lysine biosynthesis via DAP pathway; DL-2,6-diaminopimelate from LL-2,6-diaminopimelate: step 1/1.</text>
</comment>
<dbReference type="Pfam" id="PF01678">
    <property type="entry name" value="DAP_epimerase"/>
    <property type="match status" value="2"/>
</dbReference>
<feature type="binding site" evidence="8">
    <location>
        <begin position="190"/>
        <end position="191"/>
    </location>
    <ligand>
        <name>substrate</name>
    </ligand>
</feature>
<name>A0A172TTD0_9BACT</name>
<feature type="binding site" evidence="8">
    <location>
        <begin position="75"/>
        <end position="76"/>
    </location>
    <ligand>
        <name>substrate</name>
    </ligand>
</feature>
<dbReference type="InterPro" id="IPR018510">
    <property type="entry name" value="DAP_epimerase_AS"/>
</dbReference>
<dbReference type="AlphaFoldDB" id="A0A172TTD0"/>
<dbReference type="NCBIfam" id="TIGR00652">
    <property type="entry name" value="DapF"/>
    <property type="match status" value="1"/>
</dbReference>
<dbReference type="PATRIC" id="fig|1492898.3.peg.1210"/>
<dbReference type="GO" id="GO:0009089">
    <property type="term" value="P:lysine biosynthetic process via diaminopimelate"/>
    <property type="evidence" value="ECO:0007669"/>
    <property type="project" value="UniProtKB-UniRule"/>
</dbReference>
<reference evidence="10 11" key="2">
    <citation type="journal article" date="2016" name="Int. J. Syst. Evol. Microbiol.">
        <title>Flavisolibacter tropicus sp. nov., isolated from tropical soil.</title>
        <authorList>
            <person name="Lee J.J."/>
            <person name="Kang M.S."/>
            <person name="Kim G.S."/>
            <person name="Lee C.S."/>
            <person name="Lim S."/>
            <person name="Lee J."/>
            <person name="Roh S.H."/>
            <person name="Kang H."/>
            <person name="Ha J.M."/>
            <person name="Bae S."/>
            <person name="Jung H.Y."/>
            <person name="Kim M.K."/>
        </authorList>
    </citation>
    <scope>NUCLEOTIDE SEQUENCE [LARGE SCALE GENOMIC DNA]</scope>
    <source>
        <strain evidence="10 11">LCS9</strain>
    </source>
</reference>
<keyword evidence="5 8" id="KW-0457">Lysine biosynthesis</keyword>
<protein>
    <recommendedName>
        <fullName evidence="3 8">Diaminopimelate epimerase</fullName>
        <shortName evidence="8">DAP epimerase</shortName>
        <ecNumber evidence="3 8">5.1.1.7</ecNumber>
    </recommendedName>
    <alternativeName>
        <fullName evidence="8">PLP-independent amino acid racemase</fullName>
    </alternativeName>
</protein>
<keyword evidence="6 8" id="KW-0413">Isomerase</keyword>
<evidence type="ECO:0000313" key="11">
    <source>
        <dbReference type="Proteomes" id="UP000077177"/>
    </source>
</evidence>
<comment type="caution">
    <text evidence="8">Lacks conserved residue(s) required for the propagation of feature annotation.</text>
</comment>
<evidence type="ECO:0000256" key="1">
    <source>
        <dbReference type="ARBA" id="ARBA00005196"/>
    </source>
</evidence>
<evidence type="ECO:0000256" key="2">
    <source>
        <dbReference type="ARBA" id="ARBA00010219"/>
    </source>
</evidence>
<feature type="active site" description="Proton donor" evidence="8">
    <location>
        <position position="74"/>
    </location>
</feature>
<dbReference type="UniPathway" id="UPA00034">
    <property type="reaction ID" value="UER00025"/>
</dbReference>
<evidence type="ECO:0000256" key="5">
    <source>
        <dbReference type="ARBA" id="ARBA00023154"/>
    </source>
</evidence>
<dbReference type="KEGG" id="fla:SY85_05565"/>
<dbReference type="PANTHER" id="PTHR31689">
    <property type="entry name" value="DIAMINOPIMELATE EPIMERASE, CHLOROPLASTIC"/>
    <property type="match status" value="1"/>
</dbReference>
<gene>
    <name evidence="8" type="primary">dapF</name>
    <name evidence="10" type="ORF">SY85_05565</name>
</gene>
<evidence type="ECO:0000256" key="4">
    <source>
        <dbReference type="ARBA" id="ARBA00022605"/>
    </source>
</evidence>
<dbReference type="Proteomes" id="UP000077177">
    <property type="component" value="Chromosome"/>
</dbReference>
<dbReference type="EC" id="5.1.1.7" evidence="3 8"/>
<dbReference type="GO" id="GO:0008837">
    <property type="term" value="F:diaminopimelate epimerase activity"/>
    <property type="evidence" value="ECO:0007669"/>
    <property type="project" value="UniProtKB-UniRule"/>
</dbReference>